<dbReference type="RefSeq" id="WP_309145346.1">
    <property type="nucleotide sequence ID" value="NZ_JANHOF010000008.1"/>
</dbReference>
<organism evidence="2 3">
    <name type="scientific">Paenibacillus mendelii</name>
    <dbReference type="NCBI Taxonomy" id="206163"/>
    <lineage>
        <taxon>Bacteria</taxon>
        <taxon>Bacillati</taxon>
        <taxon>Bacillota</taxon>
        <taxon>Bacilli</taxon>
        <taxon>Bacillales</taxon>
        <taxon>Paenibacillaceae</taxon>
        <taxon>Paenibacillus</taxon>
    </lineage>
</organism>
<name>A0ABV6JC88_9BACL</name>
<dbReference type="InterPro" id="IPR025643">
    <property type="entry name" value="R2K_3"/>
</dbReference>
<comment type="caution">
    <text evidence="2">The sequence shown here is derived from an EMBL/GenBank/DDBJ whole genome shotgun (WGS) entry which is preliminary data.</text>
</comment>
<evidence type="ECO:0000313" key="2">
    <source>
        <dbReference type="EMBL" id="MFC0393516.1"/>
    </source>
</evidence>
<sequence>MNTSSWSICPSIRRAGCRSNEFRLFFLNHELLTSTEYWDEASYQQEQPSLNPFIELAQGIKSRFFTMDIAKTAGGDWVVIEVGDGQVSGLPIHTNIEQFYRSIKNHMI</sequence>
<proteinExistence type="predicted"/>
<protein>
    <submittedName>
        <fullName evidence="2">ATP-grasp domain-containing protein</fullName>
    </submittedName>
</protein>
<evidence type="ECO:0000259" key="1">
    <source>
        <dbReference type="Pfam" id="PF14243"/>
    </source>
</evidence>
<feature type="domain" description="ATP-grasp" evidence="1">
    <location>
        <begin position="19"/>
        <end position="103"/>
    </location>
</feature>
<gene>
    <name evidence="2" type="ORF">ACFFJ8_19355</name>
</gene>
<accession>A0ABV6JC88</accession>
<keyword evidence="3" id="KW-1185">Reference proteome</keyword>
<dbReference type="Proteomes" id="UP001589818">
    <property type="component" value="Unassembled WGS sequence"/>
</dbReference>
<evidence type="ECO:0000313" key="3">
    <source>
        <dbReference type="Proteomes" id="UP001589818"/>
    </source>
</evidence>
<dbReference type="EMBL" id="JBHLVF010000034">
    <property type="protein sequence ID" value="MFC0393516.1"/>
    <property type="molecule type" value="Genomic_DNA"/>
</dbReference>
<dbReference type="Pfam" id="PF14243">
    <property type="entry name" value="R2K_3"/>
    <property type="match status" value="1"/>
</dbReference>
<reference evidence="2 3" key="1">
    <citation type="submission" date="2024-09" db="EMBL/GenBank/DDBJ databases">
        <authorList>
            <person name="Sun Q."/>
            <person name="Mori K."/>
        </authorList>
    </citation>
    <scope>NUCLEOTIDE SEQUENCE [LARGE SCALE GENOMIC DNA]</scope>
    <source>
        <strain evidence="2 3">CCM 4839</strain>
    </source>
</reference>